<dbReference type="AlphaFoldDB" id="A0A8J1Y9W4"/>
<gene>
    <name evidence="2" type="ORF">OFUS_LOCUS5846</name>
</gene>
<feature type="compositionally biased region" description="Basic and acidic residues" evidence="1">
    <location>
        <begin position="179"/>
        <end position="191"/>
    </location>
</feature>
<evidence type="ECO:0000256" key="1">
    <source>
        <dbReference type="SAM" id="MobiDB-lite"/>
    </source>
</evidence>
<feature type="compositionally biased region" description="Basic and acidic residues" evidence="1">
    <location>
        <begin position="236"/>
        <end position="246"/>
    </location>
</feature>
<dbReference type="EMBL" id="CAIIXF020000003">
    <property type="protein sequence ID" value="CAH1778995.1"/>
    <property type="molecule type" value="Genomic_DNA"/>
</dbReference>
<dbReference type="Proteomes" id="UP000749559">
    <property type="component" value="Unassembled WGS sequence"/>
</dbReference>
<evidence type="ECO:0000313" key="2">
    <source>
        <dbReference type="EMBL" id="CAH1778995.1"/>
    </source>
</evidence>
<evidence type="ECO:0000313" key="3">
    <source>
        <dbReference type="Proteomes" id="UP000749559"/>
    </source>
</evidence>
<feature type="region of interest" description="Disordered" evidence="1">
    <location>
        <begin position="146"/>
        <end position="246"/>
    </location>
</feature>
<sequence length="246" mass="25784">MVVADVSSPIILGFDFLRSFKGVLDVVEGTLLLQGKKFPCVLESNLPVLCSVVVAETVQIPPMTEMIIPGEVDCPGLGSTPLCVEMSEHYLNLDSEILLARCVVDPSQHHVPLRVANLSLETKVLRKNSALAVGEVLAISHSTAVAPDSQECSDLDDSESSPTSAGPTSTRTSVLCGEGHLEERVDPKVDDDSLGLVSPSSAGPHRMRQAGLEPGVDPPLGAGGTDTGAEAMVSSSEKDEVPAHIQ</sequence>
<keyword evidence="3" id="KW-1185">Reference proteome</keyword>
<protein>
    <submittedName>
        <fullName evidence="2">Uncharacterized protein</fullName>
    </submittedName>
</protein>
<name>A0A8J1Y9W4_OWEFU</name>
<feature type="non-terminal residue" evidence="2">
    <location>
        <position position="246"/>
    </location>
</feature>
<feature type="compositionally biased region" description="Polar residues" evidence="1">
    <location>
        <begin position="160"/>
        <end position="173"/>
    </location>
</feature>
<organism evidence="2 3">
    <name type="scientific">Owenia fusiformis</name>
    <name type="common">Polychaete worm</name>
    <dbReference type="NCBI Taxonomy" id="6347"/>
    <lineage>
        <taxon>Eukaryota</taxon>
        <taxon>Metazoa</taxon>
        <taxon>Spiralia</taxon>
        <taxon>Lophotrochozoa</taxon>
        <taxon>Annelida</taxon>
        <taxon>Polychaeta</taxon>
        <taxon>Sedentaria</taxon>
        <taxon>Canalipalpata</taxon>
        <taxon>Sabellida</taxon>
        <taxon>Oweniida</taxon>
        <taxon>Oweniidae</taxon>
        <taxon>Owenia</taxon>
    </lineage>
</organism>
<reference evidence="2" key="1">
    <citation type="submission" date="2022-03" db="EMBL/GenBank/DDBJ databases">
        <authorList>
            <person name="Martin C."/>
        </authorList>
    </citation>
    <scope>NUCLEOTIDE SEQUENCE</scope>
</reference>
<accession>A0A8J1Y9W4</accession>
<dbReference type="OrthoDB" id="6156608at2759"/>
<comment type="caution">
    <text evidence="2">The sequence shown here is derived from an EMBL/GenBank/DDBJ whole genome shotgun (WGS) entry which is preliminary data.</text>
</comment>
<proteinExistence type="predicted"/>